<evidence type="ECO:0000256" key="5">
    <source>
        <dbReference type="ARBA" id="ARBA00023237"/>
    </source>
</evidence>
<dbReference type="AlphaFoldDB" id="A0A3A1P0E9"/>
<proteinExistence type="predicted"/>
<evidence type="ECO:0000256" key="2">
    <source>
        <dbReference type="ARBA" id="ARBA00022452"/>
    </source>
</evidence>
<evidence type="ECO:0000313" key="8">
    <source>
        <dbReference type="EMBL" id="RIV81595.1"/>
    </source>
</evidence>
<feature type="chain" id="PRO_5017267481" evidence="7">
    <location>
        <begin position="24"/>
        <end position="492"/>
    </location>
</feature>
<organism evidence="8 9">
    <name type="scientific">Aurantiacibacter xanthus</name>
    <dbReference type="NCBI Taxonomy" id="1784712"/>
    <lineage>
        <taxon>Bacteria</taxon>
        <taxon>Pseudomonadati</taxon>
        <taxon>Pseudomonadota</taxon>
        <taxon>Alphaproteobacteria</taxon>
        <taxon>Sphingomonadales</taxon>
        <taxon>Erythrobacteraceae</taxon>
        <taxon>Aurantiacibacter</taxon>
    </lineage>
</organism>
<dbReference type="GO" id="GO:1990281">
    <property type="term" value="C:efflux pump complex"/>
    <property type="evidence" value="ECO:0007669"/>
    <property type="project" value="TreeGrafter"/>
</dbReference>
<evidence type="ECO:0000256" key="7">
    <source>
        <dbReference type="SAM" id="SignalP"/>
    </source>
</evidence>
<comment type="caution">
    <text evidence="8">The sequence shown here is derived from an EMBL/GenBank/DDBJ whole genome shotgun (WGS) entry which is preliminary data.</text>
</comment>
<dbReference type="Gene3D" id="1.20.1600.10">
    <property type="entry name" value="Outer membrane efflux proteins (OEP)"/>
    <property type="match status" value="1"/>
</dbReference>
<keyword evidence="3" id="KW-0812">Transmembrane</keyword>
<evidence type="ECO:0000313" key="9">
    <source>
        <dbReference type="Proteomes" id="UP000265366"/>
    </source>
</evidence>
<gene>
    <name evidence="8" type="ORF">D2V17_16905</name>
</gene>
<dbReference type="SUPFAM" id="SSF56954">
    <property type="entry name" value="Outer membrane efflux proteins (OEP)"/>
    <property type="match status" value="1"/>
</dbReference>
<dbReference type="EMBL" id="QXFM01000135">
    <property type="protein sequence ID" value="RIV81595.1"/>
    <property type="molecule type" value="Genomic_DNA"/>
</dbReference>
<dbReference type="GO" id="GO:0015562">
    <property type="term" value="F:efflux transmembrane transporter activity"/>
    <property type="evidence" value="ECO:0007669"/>
    <property type="project" value="InterPro"/>
</dbReference>
<dbReference type="Proteomes" id="UP000265366">
    <property type="component" value="Unassembled WGS sequence"/>
</dbReference>
<feature type="coiled-coil region" evidence="6">
    <location>
        <begin position="198"/>
        <end position="225"/>
    </location>
</feature>
<keyword evidence="6" id="KW-0175">Coiled coil</keyword>
<dbReference type="GO" id="GO:0015288">
    <property type="term" value="F:porin activity"/>
    <property type="evidence" value="ECO:0007669"/>
    <property type="project" value="TreeGrafter"/>
</dbReference>
<dbReference type="GO" id="GO:0009279">
    <property type="term" value="C:cell outer membrane"/>
    <property type="evidence" value="ECO:0007669"/>
    <property type="project" value="UniProtKB-SubCell"/>
</dbReference>
<keyword evidence="2" id="KW-1134">Transmembrane beta strand</keyword>
<evidence type="ECO:0000256" key="1">
    <source>
        <dbReference type="ARBA" id="ARBA00004442"/>
    </source>
</evidence>
<name>A0A3A1P0E9_9SPHN</name>
<dbReference type="PANTHER" id="PTHR30026">
    <property type="entry name" value="OUTER MEMBRANE PROTEIN TOLC"/>
    <property type="match status" value="1"/>
</dbReference>
<sequence>MIRCGSRMLLGIAAMLAPAGASAQSGITYDAARIAAQSSDPSTQAADLSLSAAEDNAAALDNLYRPTVTAAASVIAYQKTLSVDLSGAKADVMQQTGQFLAGLPGQFPPEFSALVSAVAGRIESALPGLIGQLPDQLDYTARDTIVRPTLSAVMPLYTGGALEAVSDAARGGVTIAQGRRQITAAAQEVSLVQRYFGLQLARNLRASAEERLAASERHLSSAQAMESAGILPHSAVLDVTVLRDAAQRSHDRAVREESLAVLSLERMLGRSVDALATPLFVNTGPLPPLARFQNAAEANGTGQTSLARGQQEVAQAGERLARAARRPRAFAFGAYSVDPTTNLPTEPDWVVGATVSYTLISPVDRGRLADAARTRSAAAAADQRAAADRVAGEIERAHAMADSARRSFLSMDSSVAAAQENLRLQEIAFHEGVGTVDRLMAAQAALASAESERAAAAYEYDVSLAALLAASGAPQDMSDYARREDRVTVDGK</sequence>
<dbReference type="PANTHER" id="PTHR30026:SF5">
    <property type="entry name" value="ABC-TYPE EFFLUX SYSTEM SECRETIN COMPONENT"/>
    <property type="match status" value="1"/>
</dbReference>
<dbReference type="InterPro" id="IPR051906">
    <property type="entry name" value="TolC-like"/>
</dbReference>
<evidence type="ECO:0000256" key="4">
    <source>
        <dbReference type="ARBA" id="ARBA00023136"/>
    </source>
</evidence>
<reference evidence="8 9" key="1">
    <citation type="submission" date="2018-08" db="EMBL/GenBank/DDBJ databases">
        <title>Erythrobacter zhengii sp.nov., a bacterium isolated from deep-sea sediment.</title>
        <authorList>
            <person name="Fang C."/>
            <person name="Wu Y.-H."/>
            <person name="Sun C."/>
            <person name="Wang H."/>
            <person name="Cheng H."/>
            <person name="Meng F.-X."/>
            <person name="Wang C.-S."/>
            <person name="Xu X.-W."/>
        </authorList>
    </citation>
    <scope>NUCLEOTIDE SEQUENCE [LARGE SCALE GENOMIC DNA]</scope>
    <source>
        <strain evidence="8 9">CCTCC AB 2015396</strain>
    </source>
</reference>
<keyword evidence="9" id="KW-1185">Reference proteome</keyword>
<accession>A0A3A1P0E9</accession>
<evidence type="ECO:0000256" key="3">
    <source>
        <dbReference type="ARBA" id="ARBA00022692"/>
    </source>
</evidence>
<feature type="signal peptide" evidence="7">
    <location>
        <begin position="1"/>
        <end position="23"/>
    </location>
</feature>
<keyword evidence="5" id="KW-0998">Cell outer membrane</keyword>
<evidence type="ECO:0000256" key="6">
    <source>
        <dbReference type="SAM" id="Coils"/>
    </source>
</evidence>
<keyword evidence="4" id="KW-0472">Membrane</keyword>
<protein>
    <submittedName>
        <fullName evidence="8">TolC family protein</fullName>
    </submittedName>
</protein>
<keyword evidence="7" id="KW-0732">Signal</keyword>
<dbReference type="OrthoDB" id="187483at2"/>
<comment type="subcellular location">
    <subcellularLocation>
        <location evidence="1">Cell outer membrane</location>
    </subcellularLocation>
</comment>